<gene>
    <name evidence="1" type="primary">ORF163748</name>
</gene>
<evidence type="ECO:0000313" key="1">
    <source>
        <dbReference type="EMBL" id="CEK88202.1"/>
    </source>
</evidence>
<proteinExistence type="predicted"/>
<dbReference type="AlphaFoldDB" id="A0A0B7B5N9"/>
<reference evidence="1" key="1">
    <citation type="submission" date="2014-12" db="EMBL/GenBank/DDBJ databases">
        <title>Insight into the proteome of Arion vulgaris.</title>
        <authorList>
            <person name="Aradska J."/>
            <person name="Bulat T."/>
            <person name="Smidak R."/>
            <person name="Sarate P."/>
            <person name="Gangsoo J."/>
            <person name="Sialana F."/>
            <person name="Bilban M."/>
            <person name="Lubec G."/>
        </authorList>
    </citation>
    <scope>NUCLEOTIDE SEQUENCE</scope>
    <source>
        <tissue evidence="1">Skin</tissue>
    </source>
</reference>
<organism evidence="1">
    <name type="scientific">Arion vulgaris</name>
    <dbReference type="NCBI Taxonomy" id="1028688"/>
    <lineage>
        <taxon>Eukaryota</taxon>
        <taxon>Metazoa</taxon>
        <taxon>Spiralia</taxon>
        <taxon>Lophotrochozoa</taxon>
        <taxon>Mollusca</taxon>
        <taxon>Gastropoda</taxon>
        <taxon>Heterobranchia</taxon>
        <taxon>Euthyneura</taxon>
        <taxon>Panpulmonata</taxon>
        <taxon>Eupulmonata</taxon>
        <taxon>Stylommatophora</taxon>
        <taxon>Helicina</taxon>
        <taxon>Arionoidea</taxon>
        <taxon>Arionidae</taxon>
        <taxon>Arion</taxon>
    </lineage>
</organism>
<name>A0A0B7B5N9_9EUPU</name>
<accession>A0A0B7B5N9</accession>
<sequence>MKETLRKPVERELKDFDLMRETINRKAVEQQLSESFVEALYGSIKQPTNRIEIE</sequence>
<protein>
    <submittedName>
        <fullName evidence="1">Uncharacterized protein</fullName>
    </submittedName>
</protein>
<dbReference type="EMBL" id="HACG01041337">
    <property type="protein sequence ID" value="CEK88202.1"/>
    <property type="molecule type" value="Transcribed_RNA"/>
</dbReference>